<dbReference type="Gene3D" id="1.20.1440.120">
    <property type="entry name" value="Recombination protein O, C-terminal domain"/>
    <property type="match status" value="1"/>
</dbReference>
<gene>
    <name evidence="1" type="ORF">S01H1_30957</name>
</gene>
<dbReference type="PANTHER" id="PTHR33991">
    <property type="entry name" value="DNA REPAIR PROTEIN RECO"/>
    <property type="match status" value="1"/>
</dbReference>
<dbReference type="EMBL" id="BARS01019081">
    <property type="protein sequence ID" value="GAF87228.1"/>
    <property type="molecule type" value="Genomic_DNA"/>
</dbReference>
<proteinExistence type="predicted"/>
<dbReference type="InterPro" id="IPR042242">
    <property type="entry name" value="RecO_C"/>
</dbReference>
<organism evidence="1">
    <name type="scientific">marine sediment metagenome</name>
    <dbReference type="NCBI Taxonomy" id="412755"/>
    <lineage>
        <taxon>unclassified sequences</taxon>
        <taxon>metagenomes</taxon>
        <taxon>ecological metagenomes</taxon>
    </lineage>
</organism>
<dbReference type="NCBIfam" id="TIGR00613">
    <property type="entry name" value="reco"/>
    <property type="match status" value="1"/>
</dbReference>
<dbReference type="Pfam" id="PF02565">
    <property type="entry name" value="RecO_C"/>
    <property type="match status" value="1"/>
</dbReference>
<comment type="caution">
    <text evidence="1">The sequence shown here is derived from an EMBL/GenBank/DDBJ whole genome shotgun (WGS) entry which is preliminary data.</text>
</comment>
<evidence type="ECO:0008006" key="2">
    <source>
        <dbReference type="Google" id="ProtNLM"/>
    </source>
</evidence>
<accession>X0T184</accession>
<dbReference type="AlphaFoldDB" id="X0T184"/>
<reference evidence="1" key="1">
    <citation type="journal article" date="2014" name="Front. Microbiol.">
        <title>High frequency of phylogenetically diverse reductive dehalogenase-homologous genes in deep subseafloor sedimentary metagenomes.</title>
        <authorList>
            <person name="Kawai M."/>
            <person name="Futagami T."/>
            <person name="Toyoda A."/>
            <person name="Takaki Y."/>
            <person name="Nishi S."/>
            <person name="Hori S."/>
            <person name="Arai W."/>
            <person name="Tsubouchi T."/>
            <person name="Morono Y."/>
            <person name="Uchiyama I."/>
            <person name="Ito T."/>
            <person name="Fujiyama A."/>
            <person name="Inagaki F."/>
            <person name="Takami H."/>
        </authorList>
    </citation>
    <scope>NUCLEOTIDE SEQUENCE</scope>
    <source>
        <strain evidence="1">Expedition CK06-06</strain>
    </source>
</reference>
<feature type="non-terminal residue" evidence="1">
    <location>
        <position position="1"/>
    </location>
</feature>
<dbReference type="PANTHER" id="PTHR33991:SF1">
    <property type="entry name" value="DNA REPAIR PROTEIN RECO"/>
    <property type="match status" value="1"/>
</dbReference>
<evidence type="ECO:0000313" key="1">
    <source>
        <dbReference type="EMBL" id="GAF87228.1"/>
    </source>
</evidence>
<dbReference type="GO" id="GO:0006310">
    <property type="term" value="P:DNA recombination"/>
    <property type="evidence" value="ECO:0007669"/>
    <property type="project" value="InterPro"/>
</dbReference>
<dbReference type="GO" id="GO:0043590">
    <property type="term" value="C:bacterial nucleoid"/>
    <property type="evidence" value="ECO:0007669"/>
    <property type="project" value="TreeGrafter"/>
</dbReference>
<sequence>KSAFDGPIEVFSYGKIVFSDTAKEKLATLTEFEQQPGFESLGDNLLALNCCLLGTELLSNLTHENDPHPDLFDSFLQFLKNTRETSGERRETISLLILFQLALLKEVGLQPILSYCANCKTKYDKRNTRYESYFSSSANGLVCRDCEASFPDKIRLSKDAAGCLTNLKMLAESKEKTLNEIEKALIYHFTELLYRPPKMAKYILENEKPQ</sequence>
<dbReference type="InterPro" id="IPR003717">
    <property type="entry name" value="RecO"/>
</dbReference>
<name>X0T184_9ZZZZ</name>
<dbReference type="SUPFAM" id="SSF57863">
    <property type="entry name" value="ArfGap/RecO-like zinc finger"/>
    <property type="match status" value="1"/>
</dbReference>
<dbReference type="GO" id="GO:0006302">
    <property type="term" value="P:double-strand break repair"/>
    <property type="evidence" value="ECO:0007669"/>
    <property type="project" value="TreeGrafter"/>
</dbReference>
<protein>
    <recommendedName>
        <fullName evidence="2">DNA repair protein RecO</fullName>
    </recommendedName>
</protein>
<dbReference type="InterPro" id="IPR037278">
    <property type="entry name" value="ARFGAP/RecO"/>
</dbReference>